<dbReference type="AlphaFoldDB" id="A0A0K9FCK2"/>
<dbReference type="PANTHER" id="PTHR30290">
    <property type="entry name" value="PERIPLASMIC BINDING COMPONENT OF ABC TRANSPORTER"/>
    <property type="match status" value="1"/>
</dbReference>
<reference evidence="4" key="1">
    <citation type="submission" date="2015-07" db="EMBL/GenBank/DDBJ databases">
        <authorList>
            <consortium name="Consortium for Microbial Forensics and Genomics (microFORGE)"/>
            <person name="Knight B.M."/>
            <person name="Roberts D.P."/>
            <person name="Lin D."/>
            <person name="Hari K."/>
            <person name="Fletcher J."/>
            <person name="Melcher U."/>
            <person name="Blagden T."/>
            <person name="Winegar R.A."/>
        </authorList>
    </citation>
    <scope>NUCLEOTIDE SEQUENCE [LARGE SCALE GENOMIC DNA]</scope>
    <source>
        <strain evidence="4">DSM 23493</strain>
    </source>
</reference>
<dbReference type="NCBIfam" id="TIGR02294">
    <property type="entry name" value="nickel_nikA"/>
    <property type="match status" value="1"/>
</dbReference>
<dbReference type="SUPFAM" id="SSF53850">
    <property type="entry name" value="Periplasmic binding protein-like II"/>
    <property type="match status" value="1"/>
</dbReference>
<dbReference type="GO" id="GO:1904680">
    <property type="term" value="F:peptide transmembrane transporter activity"/>
    <property type="evidence" value="ECO:0007669"/>
    <property type="project" value="TreeGrafter"/>
</dbReference>
<feature type="domain" description="Solute-binding protein family 5" evidence="2">
    <location>
        <begin position="82"/>
        <end position="452"/>
    </location>
</feature>
<dbReference type="GO" id="GO:0015675">
    <property type="term" value="P:nickel cation transport"/>
    <property type="evidence" value="ECO:0007669"/>
    <property type="project" value="InterPro"/>
</dbReference>
<evidence type="ECO:0000259" key="2">
    <source>
        <dbReference type="Pfam" id="PF00496"/>
    </source>
</evidence>
<dbReference type="InterPro" id="IPR030678">
    <property type="entry name" value="Peptide/Ni-bd"/>
</dbReference>
<sequence length="539" mass="61196">MRLTKYLLPFMLVLMFSLLTGCTSNDHKKGETAPKQQTDEKMITIGWPLDVGPLNPHTYLPNQMTAQAMVYESLVEYNDDGTITPKLAESWDISENKTSYVFHLRKDVKYSDGTVFNADNVIRNFNAVLANRDMHSWMGMVNHIKDVVKVDDFTIRLQLDEPYYPVLNELAFVRPFRFLGDNGFPKGDTTQDSIKAPIGTGPWVLTDYKKDEYALFSRNENYWGEKPLVDKIKVKIIPDSESISLAFENEELDLIYGRGIISLDNYTYLKDSGKYKTATSEPLSTRALLFNTQSGPLAELKVRQAIQYAINKEQMVDSITHGTEKVANTLFWDAIPYANIDLAPILYNPKKAQQLLDEAGWTLQKGEKIRSKNGQPLTIDLIYIATDAIQKPMAELMQGELAKIGVQLNLEGADVMVGLQKLMDDQVDINFWRTNGPPTDPHSFANESATPNANGVYEAKLGLPNAKEIDNKIHQLLVGTDEKERVQLYTDILTMFHDQALFYPISYETNSVIYQPYMKDFAPRASEYDIPFAQMDKEK</sequence>
<dbReference type="GO" id="GO:0043190">
    <property type="term" value="C:ATP-binding cassette (ABC) transporter complex"/>
    <property type="evidence" value="ECO:0007669"/>
    <property type="project" value="InterPro"/>
</dbReference>
<evidence type="ECO:0000313" key="4">
    <source>
        <dbReference type="Proteomes" id="UP000037326"/>
    </source>
</evidence>
<comment type="caution">
    <text evidence="3">The sequence shown here is derived from an EMBL/GenBank/DDBJ whole genome shotgun (WGS) entry which is preliminary data.</text>
</comment>
<feature type="signal peptide" evidence="1">
    <location>
        <begin position="1"/>
        <end position="21"/>
    </location>
</feature>
<protein>
    <submittedName>
        <fullName evidence="3">Sodium:proton antiporter</fullName>
    </submittedName>
</protein>
<dbReference type="InterPro" id="IPR011980">
    <property type="entry name" value="CntA-like"/>
</dbReference>
<dbReference type="Gene3D" id="3.10.105.10">
    <property type="entry name" value="Dipeptide-binding Protein, Domain 3"/>
    <property type="match status" value="1"/>
</dbReference>
<organism evidence="3 4">
    <name type="scientific">Lysinibacillus xylanilyticus</name>
    <dbReference type="NCBI Taxonomy" id="582475"/>
    <lineage>
        <taxon>Bacteria</taxon>
        <taxon>Bacillati</taxon>
        <taxon>Bacillota</taxon>
        <taxon>Bacilli</taxon>
        <taxon>Bacillales</taxon>
        <taxon>Bacillaceae</taxon>
        <taxon>Lysinibacillus</taxon>
    </lineage>
</organism>
<proteinExistence type="predicted"/>
<dbReference type="InterPro" id="IPR039424">
    <property type="entry name" value="SBP_5"/>
</dbReference>
<dbReference type="PANTHER" id="PTHR30290:SF37">
    <property type="entry name" value="NICKEL-BINDING PERIPLASMIC PROTEIN"/>
    <property type="match status" value="1"/>
</dbReference>
<dbReference type="CDD" id="cd08489">
    <property type="entry name" value="PBP2_NikA"/>
    <property type="match status" value="1"/>
</dbReference>
<dbReference type="RefSeq" id="WP_236690812.1">
    <property type="nucleotide sequence ID" value="NZ_LFXJ01000005.1"/>
</dbReference>
<dbReference type="Pfam" id="PF00496">
    <property type="entry name" value="SBP_bac_5"/>
    <property type="match status" value="1"/>
</dbReference>
<evidence type="ECO:0000313" key="3">
    <source>
        <dbReference type="EMBL" id="KMY32185.1"/>
    </source>
</evidence>
<dbReference type="PIRSF" id="PIRSF002741">
    <property type="entry name" value="MppA"/>
    <property type="match status" value="1"/>
</dbReference>
<dbReference type="GO" id="GO:0030288">
    <property type="term" value="C:outer membrane-bounded periplasmic space"/>
    <property type="evidence" value="ECO:0007669"/>
    <property type="project" value="TreeGrafter"/>
</dbReference>
<accession>A0A0K9FCK2</accession>
<gene>
    <name evidence="3" type="ORF">ACZ11_08515</name>
</gene>
<dbReference type="GeneID" id="96598301"/>
<dbReference type="Gene3D" id="3.40.190.10">
    <property type="entry name" value="Periplasmic binding protein-like II"/>
    <property type="match status" value="1"/>
</dbReference>
<dbReference type="InterPro" id="IPR000914">
    <property type="entry name" value="SBP_5_dom"/>
</dbReference>
<dbReference type="GO" id="GO:0020037">
    <property type="term" value="F:heme binding"/>
    <property type="evidence" value="ECO:0007669"/>
    <property type="project" value="InterPro"/>
</dbReference>
<dbReference type="GO" id="GO:0016151">
    <property type="term" value="F:nickel cation binding"/>
    <property type="evidence" value="ECO:0007669"/>
    <property type="project" value="InterPro"/>
</dbReference>
<dbReference type="PROSITE" id="PS51257">
    <property type="entry name" value="PROKAR_LIPOPROTEIN"/>
    <property type="match status" value="1"/>
</dbReference>
<dbReference type="PATRIC" id="fig|582475.4.peg.1240"/>
<evidence type="ECO:0000256" key="1">
    <source>
        <dbReference type="SAM" id="SignalP"/>
    </source>
</evidence>
<dbReference type="GO" id="GO:0015833">
    <property type="term" value="P:peptide transport"/>
    <property type="evidence" value="ECO:0007669"/>
    <property type="project" value="TreeGrafter"/>
</dbReference>
<feature type="chain" id="PRO_5039404998" evidence="1">
    <location>
        <begin position="22"/>
        <end position="539"/>
    </location>
</feature>
<name>A0A0K9FCK2_9BACI</name>
<dbReference type="EMBL" id="LFXJ01000005">
    <property type="protein sequence ID" value="KMY32185.1"/>
    <property type="molecule type" value="Genomic_DNA"/>
</dbReference>
<dbReference type="Proteomes" id="UP000037326">
    <property type="component" value="Unassembled WGS sequence"/>
</dbReference>
<keyword evidence="1" id="KW-0732">Signal</keyword>